<proteinExistence type="predicted"/>
<dbReference type="AlphaFoldDB" id="A0A0F9FB16"/>
<reference evidence="1" key="1">
    <citation type="journal article" date="2015" name="Nature">
        <title>Complex archaea that bridge the gap between prokaryotes and eukaryotes.</title>
        <authorList>
            <person name="Spang A."/>
            <person name="Saw J.H."/>
            <person name="Jorgensen S.L."/>
            <person name="Zaremba-Niedzwiedzka K."/>
            <person name="Martijn J."/>
            <person name="Lind A.E."/>
            <person name="van Eijk R."/>
            <person name="Schleper C."/>
            <person name="Guy L."/>
            <person name="Ettema T.J."/>
        </authorList>
    </citation>
    <scope>NUCLEOTIDE SEQUENCE</scope>
</reference>
<dbReference type="Gene3D" id="2.60.40.420">
    <property type="entry name" value="Cupredoxins - blue copper proteins"/>
    <property type="match status" value="1"/>
</dbReference>
<evidence type="ECO:0000313" key="1">
    <source>
        <dbReference type="EMBL" id="KKL54495.1"/>
    </source>
</evidence>
<dbReference type="InterPro" id="IPR008972">
    <property type="entry name" value="Cupredoxin"/>
</dbReference>
<gene>
    <name evidence="1" type="ORF">LCGC14_2264860</name>
</gene>
<dbReference type="SUPFAM" id="SSF49503">
    <property type="entry name" value="Cupredoxins"/>
    <property type="match status" value="1"/>
</dbReference>
<dbReference type="EMBL" id="LAZR01031180">
    <property type="protein sequence ID" value="KKL54495.1"/>
    <property type="molecule type" value="Genomic_DNA"/>
</dbReference>
<evidence type="ECO:0008006" key="2">
    <source>
        <dbReference type="Google" id="ProtNLM"/>
    </source>
</evidence>
<organism evidence="1">
    <name type="scientific">marine sediment metagenome</name>
    <dbReference type="NCBI Taxonomy" id="412755"/>
    <lineage>
        <taxon>unclassified sequences</taxon>
        <taxon>metagenomes</taxon>
        <taxon>ecological metagenomes</taxon>
    </lineage>
</organism>
<sequence length="88" mass="10064">MASRKLGMYTLVLSVLLMSYHGCRFKEKTFNIEIENRKAKGGMEVIQVKQGEMVTLWCTTDETAIIHLHGYNIEHVVKPGKSTVFTFK</sequence>
<comment type="caution">
    <text evidence="1">The sequence shown here is derived from an EMBL/GenBank/DDBJ whole genome shotgun (WGS) entry which is preliminary data.</text>
</comment>
<protein>
    <recommendedName>
        <fullName evidence="2">Plastocyanin-like domain-containing protein</fullName>
    </recommendedName>
</protein>
<accession>A0A0F9FB16</accession>
<name>A0A0F9FB16_9ZZZZ</name>
<feature type="non-terminal residue" evidence="1">
    <location>
        <position position="88"/>
    </location>
</feature>